<feature type="transmembrane region" description="Helical" evidence="6">
    <location>
        <begin position="170"/>
        <end position="189"/>
    </location>
</feature>
<feature type="domain" description="Major facilitator superfamily (MFS) profile" evidence="7">
    <location>
        <begin position="540"/>
        <end position="935"/>
    </location>
</feature>
<evidence type="ECO:0000256" key="3">
    <source>
        <dbReference type="ARBA" id="ARBA00022692"/>
    </source>
</evidence>
<evidence type="ECO:0000256" key="4">
    <source>
        <dbReference type="ARBA" id="ARBA00022989"/>
    </source>
</evidence>
<evidence type="ECO:0000256" key="1">
    <source>
        <dbReference type="ARBA" id="ARBA00004141"/>
    </source>
</evidence>
<feature type="transmembrane region" description="Helical" evidence="6">
    <location>
        <begin position="286"/>
        <end position="306"/>
    </location>
</feature>
<dbReference type="AlphaFoldDB" id="A0A1G6VHN6"/>
<dbReference type="STRING" id="639004.SAMN04488239_10861"/>
<feature type="transmembrane region" description="Helical" evidence="6">
    <location>
        <begin position="607"/>
        <end position="627"/>
    </location>
</feature>
<protein>
    <submittedName>
        <fullName evidence="8">Predicted arabinose efflux permease, MFS family</fullName>
    </submittedName>
</protein>
<keyword evidence="3 6" id="KW-0812">Transmembrane</keyword>
<feature type="transmembrane region" description="Helical" evidence="6">
    <location>
        <begin position="424"/>
        <end position="447"/>
    </location>
</feature>
<feature type="transmembrane region" description="Helical" evidence="6">
    <location>
        <begin position="574"/>
        <end position="595"/>
    </location>
</feature>
<feature type="transmembrane region" description="Helical" evidence="6">
    <location>
        <begin position="695"/>
        <end position="717"/>
    </location>
</feature>
<sequence length="938" mass="99844">MRFRSWIVTTIVIGIAQAVLSLLLVLQHDALYSELLRQRVSVIAQTTAETFRPILDLGLPISMLRGGDAIVARGIDIDPNIVAVHAINPSGVVVHTTGPKPRTLSNDLMFAMRLADGDFWGHETQDFIYSGFSIRSSRNGPVSGAVVVEYPHHPLDQASSNIVRITLRNALLIFVCTSALAYVSFHLVLGRPRRRHAEFLSRYASGAEQSPAERLHPSQERGAVDSEYARLEQSLQDAKLAYDTARRAIAAPETAAPVTAPDPVQLAPQKDLAAGKELKTLIMSRVLPITILLLVVSSFLIMALTMRAVTRSIEPELAARTNLIGTVVSENVQRALDSGVALDEIVGADSFFGDMLERLPEVSYIAVATGRIVIEAGERIDPYLAPPRERRGVRSHPILHAGEEVAYVIIDIDPRLISQRFRGAFLDAAVILLVTVLLAWETMLLLTGRTLTGGLSRLQRLSGMQAAGDFSRRVVISGQSSIHQLLRDMSRRAEDLHVAFAEALKAANGRSRPALEDLGRRFGLSPKGPRPLETSSFADIRLALFLFAAADELPLAFLPLYTRSADNLWPWLDTSILISLPLAGYLLAIVVMSPYARVLVERFGVRALFLAATIPTLAAHVGIFAATTAQEIILWRTVTGLGYALVTLAAQDYVLGVTPKDGRDRILGVFTLVLFGGIFAGVAIGGVLADRLGPANVFLVSASLIAASALLSVWLIAPEIGRSRMVGAAAPDRAAKWRALTDLRLASLILGIAIPGAVVLQAFVSYLVALTLDAQGASSAETGRILMLYFLAIMVVSPLAGQLTETLRVPGTLLCLAGAALSGLSLLPVAAAPSQATMALAMIGAGTGGALVRGTQVSLALRLAETDLSQCGPAAVLGALRTGERLGSIIGLVLMAVIAGAADYQTATIAIAAWSLGGAVLYGIMLGTGLLTGTRSSR</sequence>
<dbReference type="Pfam" id="PF07690">
    <property type="entry name" value="MFS_1"/>
    <property type="match status" value="1"/>
</dbReference>
<feature type="transmembrane region" description="Helical" evidence="6">
    <location>
        <begin position="633"/>
        <end position="654"/>
    </location>
</feature>
<feature type="transmembrane region" description="Helical" evidence="6">
    <location>
        <begin position="885"/>
        <end position="902"/>
    </location>
</feature>
<organism evidence="8 9">
    <name type="scientific">Ruegeria marina</name>
    <dbReference type="NCBI Taxonomy" id="639004"/>
    <lineage>
        <taxon>Bacteria</taxon>
        <taxon>Pseudomonadati</taxon>
        <taxon>Pseudomonadota</taxon>
        <taxon>Alphaproteobacteria</taxon>
        <taxon>Rhodobacterales</taxon>
        <taxon>Roseobacteraceae</taxon>
        <taxon>Ruegeria</taxon>
    </lineage>
</organism>
<dbReference type="InterPro" id="IPR050930">
    <property type="entry name" value="MFS_Vesicular_Transporter"/>
</dbReference>
<evidence type="ECO:0000313" key="8">
    <source>
        <dbReference type="EMBL" id="SDD53049.1"/>
    </source>
</evidence>
<feature type="transmembrane region" description="Helical" evidence="6">
    <location>
        <begin position="782"/>
        <end position="801"/>
    </location>
</feature>
<feature type="transmembrane region" description="Helical" evidence="6">
    <location>
        <begin position="7"/>
        <end position="26"/>
    </location>
</feature>
<dbReference type="InterPro" id="IPR036259">
    <property type="entry name" value="MFS_trans_sf"/>
</dbReference>
<dbReference type="Gene3D" id="1.20.1250.20">
    <property type="entry name" value="MFS general substrate transporter like domains"/>
    <property type="match status" value="1"/>
</dbReference>
<comment type="subcellular location">
    <subcellularLocation>
        <location evidence="1">Membrane</location>
        <topology evidence="1">Multi-pass membrane protein</topology>
    </subcellularLocation>
</comment>
<keyword evidence="4 6" id="KW-1133">Transmembrane helix</keyword>
<dbReference type="GO" id="GO:0022857">
    <property type="term" value="F:transmembrane transporter activity"/>
    <property type="evidence" value="ECO:0007669"/>
    <property type="project" value="InterPro"/>
</dbReference>
<dbReference type="InterPro" id="IPR020846">
    <property type="entry name" value="MFS_dom"/>
</dbReference>
<dbReference type="Proteomes" id="UP000199628">
    <property type="component" value="Unassembled WGS sequence"/>
</dbReference>
<dbReference type="PROSITE" id="PS50850">
    <property type="entry name" value="MFS"/>
    <property type="match status" value="1"/>
</dbReference>
<feature type="transmembrane region" description="Helical" evidence="6">
    <location>
        <begin position="813"/>
        <end position="832"/>
    </location>
</feature>
<dbReference type="RefSeq" id="WP_093031910.1">
    <property type="nucleotide sequence ID" value="NZ_FMZV01000008.1"/>
</dbReference>
<dbReference type="GO" id="GO:0016020">
    <property type="term" value="C:membrane"/>
    <property type="evidence" value="ECO:0007669"/>
    <property type="project" value="UniProtKB-SubCell"/>
</dbReference>
<evidence type="ECO:0000256" key="2">
    <source>
        <dbReference type="ARBA" id="ARBA00022448"/>
    </source>
</evidence>
<reference evidence="9" key="1">
    <citation type="submission" date="2016-10" db="EMBL/GenBank/DDBJ databases">
        <authorList>
            <person name="Varghese N."/>
            <person name="Submissions S."/>
        </authorList>
    </citation>
    <scope>NUCLEOTIDE SEQUENCE [LARGE SCALE GENOMIC DNA]</scope>
    <source>
        <strain evidence="9">CGMCC 1.9108</strain>
    </source>
</reference>
<keyword evidence="2" id="KW-0813">Transport</keyword>
<gene>
    <name evidence="8" type="ORF">SAMN04488239_10861</name>
</gene>
<evidence type="ECO:0000259" key="7">
    <source>
        <dbReference type="PROSITE" id="PS50850"/>
    </source>
</evidence>
<evidence type="ECO:0000256" key="5">
    <source>
        <dbReference type="ARBA" id="ARBA00023136"/>
    </source>
</evidence>
<feature type="transmembrane region" description="Helical" evidence="6">
    <location>
        <begin position="666"/>
        <end position="689"/>
    </location>
</feature>
<evidence type="ECO:0000313" key="9">
    <source>
        <dbReference type="Proteomes" id="UP000199628"/>
    </source>
</evidence>
<evidence type="ECO:0000256" key="6">
    <source>
        <dbReference type="SAM" id="Phobius"/>
    </source>
</evidence>
<dbReference type="PANTHER" id="PTHR23506:SF23">
    <property type="entry name" value="GH10249P"/>
    <property type="match status" value="1"/>
</dbReference>
<dbReference type="EMBL" id="FMZV01000008">
    <property type="protein sequence ID" value="SDD53049.1"/>
    <property type="molecule type" value="Genomic_DNA"/>
</dbReference>
<dbReference type="PANTHER" id="PTHR23506">
    <property type="entry name" value="GH10249P"/>
    <property type="match status" value="1"/>
</dbReference>
<feature type="transmembrane region" description="Helical" evidence="6">
    <location>
        <begin position="908"/>
        <end position="931"/>
    </location>
</feature>
<dbReference type="OrthoDB" id="9812221at2"/>
<name>A0A1G6VHN6_9RHOB</name>
<keyword evidence="9" id="KW-1185">Reference proteome</keyword>
<proteinExistence type="predicted"/>
<dbReference type="InterPro" id="IPR011701">
    <property type="entry name" value="MFS"/>
</dbReference>
<accession>A0A1G6VHN6</accession>
<keyword evidence="5 6" id="KW-0472">Membrane</keyword>
<feature type="transmembrane region" description="Helical" evidence="6">
    <location>
        <begin position="745"/>
        <end position="770"/>
    </location>
</feature>
<dbReference type="SUPFAM" id="SSF103473">
    <property type="entry name" value="MFS general substrate transporter"/>
    <property type="match status" value="1"/>
</dbReference>